<keyword evidence="2" id="KW-1185">Reference proteome</keyword>
<dbReference type="Gene3D" id="3.10.20.30">
    <property type="match status" value="1"/>
</dbReference>
<dbReference type="PATRIC" id="fig|631454.5.peg.3230"/>
<gene>
    <name evidence="1" type="ORF">N177_3270</name>
</gene>
<evidence type="ECO:0000313" key="2">
    <source>
        <dbReference type="Proteomes" id="UP000017819"/>
    </source>
</evidence>
<dbReference type="CDD" id="cd00754">
    <property type="entry name" value="Ubl_MoaD"/>
    <property type="match status" value="1"/>
</dbReference>
<dbReference type="InterPro" id="IPR003749">
    <property type="entry name" value="ThiS/MoaD-like"/>
</dbReference>
<comment type="caution">
    <text evidence="1">The sequence shown here is derived from an EMBL/GenBank/DDBJ whole genome shotgun (WGS) entry which is preliminary data.</text>
</comment>
<dbReference type="OrthoDB" id="9800712at2"/>
<dbReference type="Proteomes" id="UP000017819">
    <property type="component" value="Unassembled WGS sequence"/>
</dbReference>
<name>V4QTV2_9HYPH</name>
<dbReference type="Pfam" id="PF02597">
    <property type="entry name" value="ThiS"/>
    <property type="match status" value="1"/>
</dbReference>
<dbReference type="EMBL" id="AWXZ01000039">
    <property type="protein sequence ID" value="ESR23202.1"/>
    <property type="molecule type" value="Genomic_DNA"/>
</dbReference>
<dbReference type="RefSeq" id="WP_023433389.1">
    <property type="nucleotide sequence ID" value="NZ_AWXZ01000039.1"/>
</dbReference>
<accession>V4QTV2</accession>
<reference evidence="1 2" key="1">
    <citation type="journal article" date="2014" name="Genome Announc.">
        <title>Draft Genome Sequence of Lutibaculum baratangense Strain AMV1T, Isolated from a Mud Volcano in Andamans, India.</title>
        <authorList>
            <person name="Singh A."/>
            <person name="Sreenivas A."/>
            <person name="Sathyanarayana Reddy G."/>
            <person name="Pinnaka A.K."/>
            <person name="Shivaji S."/>
        </authorList>
    </citation>
    <scope>NUCLEOTIDE SEQUENCE [LARGE SCALE GENOMIC DNA]</scope>
    <source>
        <strain evidence="1 2">AMV1</strain>
    </source>
</reference>
<dbReference type="NCBIfam" id="TIGR01682">
    <property type="entry name" value="moaD"/>
    <property type="match status" value="1"/>
</dbReference>
<organism evidence="1 2">
    <name type="scientific">Lutibaculum baratangense AMV1</name>
    <dbReference type="NCBI Taxonomy" id="631454"/>
    <lineage>
        <taxon>Bacteria</taxon>
        <taxon>Pseudomonadati</taxon>
        <taxon>Pseudomonadota</taxon>
        <taxon>Alphaproteobacteria</taxon>
        <taxon>Hyphomicrobiales</taxon>
        <taxon>Tepidamorphaceae</taxon>
        <taxon>Lutibaculum</taxon>
    </lineage>
</organism>
<dbReference type="InterPro" id="IPR012675">
    <property type="entry name" value="Beta-grasp_dom_sf"/>
</dbReference>
<evidence type="ECO:0000313" key="1">
    <source>
        <dbReference type="EMBL" id="ESR23202.1"/>
    </source>
</evidence>
<dbReference type="AlphaFoldDB" id="V4QTV2"/>
<dbReference type="SUPFAM" id="SSF54285">
    <property type="entry name" value="MoaD/ThiS"/>
    <property type="match status" value="1"/>
</dbReference>
<sequence>MKIRYFAWLRERTGIAEEEVRVPDEVQTVSGLVAWLSSRGENYAYAFENPEIVRVAVDRVHAKEDRPISGASEVAFFPPMTGG</sequence>
<protein>
    <submittedName>
        <fullName evidence="1">Molybdenum cofactor biosynthesis protein MoaD</fullName>
    </submittedName>
</protein>
<dbReference type="STRING" id="631454.N177_3270"/>
<dbReference type="eggNOG" id="COG1977">
    <property type="taxonomic scope" value="Bacteria"/>
</dbReference>
<proteinExistence type="predicted"/>
<dbReference type="InterPro" id="IPR016155">
    <property type="entry name" value="Mopterin_synth/thiamin_S_b"/>
</dbReference>